<dbReference type="Proteomes" id="UP000652761">
    <property type="component" value="Unassembled WGS sequence"/>
</dbReference>
<feature type="compositionally biased region" description="Polar residues" evidence="1">
    <location>
        <begin position="1"/>
        <end position="12"/>
    </location>
</feature>
<organism evidence="2 3">
    <name type="scientific">Colocasia esculenta</name>
    <name type="common">Wild taro</name>
    <name type="synonym">Arum esculentum</name>
    <dbReference type="NCBI Taxonomy" id="4460"/>
    <lineage>
        <taxon>Eukaryota</taxon>
        <taxon>Viridiplantae</taxon>
        <taxon>Streptophyta</taxon>
        <taxon>Embryophyta</taxon>
        <taxon>Tracheophyta</taxon>
        <taxon>Spermatophyta</taxon>
        <taxon>Magnoliopsida</taxon>
        <taxon>Liliopsida</taxon>
        <taxon>Araceae</taxon>
        <taxon>Aroideae</taxon>
        <taxon>Colocasieae</taxon>
        <taxon>Colocasia</taxon>
    </lineage>
</organism>
<reference evidence="2" key="1">
    <citation type="submission" date="2017-07" db="EMBL/GenBank/DDBJ databases">
        <title>Taro Niue Genome Assembly and Annotation.</title>
        <authorList>
            <person name="Atibalentja N."/>
            <person name="Keating K."/>
            <person name="Fields C.J."/>
        </authorList>
    </citation>
    <scope>NUCLEOTIDE SEQUENCE</scope>
    <source>
        <strain evidence="2">Niue_2</strain>
        <tissue evidence="2">Leaf</tissue>
    </source>
</reference>
<sequence>MTDTHPPQSTVGTYRRQRRHKGSTSTLPQQSQSDLLGETLGSISEDIDSETAQSGSCDAILVHDTQSQSEIEVDAQEQCHSRGRDRVGNDIVDSKAGIVNADVGVGISNASFRAGNTNTDFKAGIGIVGSKAGIVNADLILPPGFPVTKLPTWQLGNYFGK</sequence>
<keyword evidence="3" id="KW-1185">Reference proteome</keyword>
<evidence type="ECO:0000256" key="1">
    <source>
        <dbReference type="SAM" id="MobiDB-lite"/>
    </source>
</evidence>
<name>A0A843VAA5_COLES</name>
<accession>A0A843VAA5</accession>
<protein>
    <submittedName>
        <fullName evidence="2">Uncharacterized protein</fullName>
    </submittedName>
</protein>
<feature type="region of interest" description="Disordered" evidence="1">
    <location>
        <begin position="1"/>
        <end position="34"/>
    </location>
</feature>
<dbReference type="AlphaFoldDB" id="A0A843VAA5"/>
<gene>
    <name evidence="2" type="ORF">Taro_028059</name>
</gene>
<evidence type="ECO:0000313" key="2">
    <source>
        <dbReference type="EMBL" id="MQL95392.1"/>
    </source>
</evidence>
<feature type="compositionally biased region" description="Polar residues" evidence="1">
    <location>
        <begin position="23"/>
        <end position="34"/>
    </location>
</feature>
<evidence type="ECO:0000313" key="3">
    <source>
        <dbReference type="Proteomes" id="UP000652761"/>
    </source>
</evidence>
<proteinExistence type="predicted"/>
<dbReference type="EMBL" id="NMUH01001789">
    <property type="protein sequence ID" value="MQL95392.1"/>
    <property type="molecule type" value="Genomic_DNA"/>
</dbReference>
<comment type="caution">
    <text evidence="2">The sequence shown here is derived from an EMBL/GenBank/DDBJ whole genome shotgun (WGS) entry which is preliminary data.</text>
</comment>